<reference evidence="2" key="2">
    <citation type="submission" date="2022-06" db="UniProtKB">
        <authorList>
            <consortium name="EnsemblMetazoa"/>
        </authorList>
    </citation>
    <scope>IDENTIFICATION</scope>
    <source>
        <strain evidence="2">DF5081</strain>
    </source>
</reference>
<sequence length="133" mass="15227">MGENRKKKSYRHETELRNENVPKRNKKELIRAVNLNNWVSAPVKAFDPKEPGPSAKETNFNLIKTIGKVVAMKRTEALTEVLGGLTLCPVVDCPTEAKEYIGKFDDHWLHVHEEHKNDLKYRCGQCINGQTSR</sequence>
<accession>A0A8R1DZI9</accession>
<feature type="compositionally biased region" description="Basic and acidic residues" evidence="1">
    <location>
        <begin position="11"/>
        <end position="22"/>
    </location>
</feature>
<protein>
    <submittedName>
        <fullName evidence="2">Uncharacterized protein</fullName>
    </submittedName>
</protein>
<reference evidence="3" key="1">
    <citation type="submission" date="2010-08" db="EMBL/GenBank/DDBJ databases">
        <authorList>
            <consortium name="Caenorhabditis japonica Sequencing Consortium"/>
            <person name="Wilson R.K."/>
        </authorList>
    </citation>
    <scope>NUCLEOTIDE SEQUENCE [LARGE SCALE GENOMIC DNA]</scope>
    <source>
        <strain evidence="3">DF5081</strain>
    </source>
</reference>
<name>A0A8R1DZI9_CAEJA</name>
<feature type="compositionally biased region" description="Basic residues" evidence="1">
    <location>
        <begin position="1"/>
        <end position="10"/>
    </location>
</feature>
<evidence type="ECO:0000313" key="2">
    <source>
        <dbReference type="EnsemblMetazoa" id="CJA14958.1"/>
    </source>
</evidence>
<evidence type="ECO:0000313" key="3">
    <source>
        <dbReference type="Proteomes" id="UP000005237"/>
    </source>
</evidence>
<dbReference type="AlphaFoldDB" id="A0A8R1DZI9"/>
<dbReference type="EnsemblMetazoa" id="CJA14958.1">
    <property type="protein sequence ID" value="CJA14958.1"/>
    <property type="gene ID" value="WBGene00134162"/>
</dbReference>
<organism evidence="2 3">
    <name type="scientific">Caenorhabditis japonica</name>
    <dbReference type="NCBI Taxonomy" id="281687"/>
    <lineage>
        <taxon>Eukaryota</taxon>
        <taxon>Metazoa</taxon>
        <taxon>Ecdysozoa</taxon>
        <taxon>Nematoda</taxon>
        <taxon>Chromadorea</taxon>
        <taxon>Rhabditida</taxon>
        <taxon>Rhabditina</taxon>
        <taxon>Rhabditomorpha</taxon>
        <taxon>Rhabditoidea</taxon>
        <taxon>Rhabditidae</taxon>
        <taxon>Peloderinae</taxon>
        <taxon>Caenorhabditis</taxon>
    </lineage>
</organism>
<evidence type="ECO:0000256" key="1">
    <source>
        <dbReference type="SAM" id="MobiDB-lite"/>
    </source>
</evidence>
<proteinExistence type="predicted"/>
<keyword evidence="3" id="KW-1185">Reference proteome</keyword>
<feature type="region of interest" description="Disordered" evidence="1">
    <location>
        <begin position="1"/>
        <end position="22"/>
    </location>
</feature>
<dbReference type="Proteomes" id="UP000005237">
    <property type="component" value="Unassembled WGS sequence"/>
</dbReference>